<protein>
    <recommendedName>
        <fullName evidence="1">Thiaminase-2/PQQC domain-containing protein</fullName>
    </recommendedName>
</protein>
<dbReference type="Proteomes" id="UP000664414">
    <property type="component" value="Unassembled WGS sequence"/>
</dbReference>
<dbReference type="PANTHER" id="PTHR43198:SF2">
    <property type="entry name" value="SI:CH1073-67J19.1-RELATED"/>
    <property type="match status" value="1"/>
</dbReference>
<dbReference type="Gene3D" id="1.20.910.10">
    <property type="entry name" value="Heme oxygenase-like"/>
    <property type="match status" value="1"/>
</dbReference>
<dbReference type="PANTHER" id="PTHR43198">
    <property type="entry name" value="BIFUNCTIONAL TH2 PROTEIN"/>
    <property type="match status" value="1"/>
</dbReference>
<evidence type="ECO:0000313" key="2">
    <source>
        <dbReference type="EMBL" id="MBN9412507.1"/>
    </source>
</evidence>
<evidence type="ECO:0000313" key="3">
    <source>
        <dbReference type="Proteomes" id="UP000664414"/>
    </source>
</evidence>
<proteinExistence type="predicted"/>
<dbReference type="SUPFAM" id="SSF48613">
    <property type="entry name" value="Heme oxygenase-like"/>
    <property type="match status" value="1"/>
</dbReference>
<dbReference type="Pfam" id="PF03070">
    <property type="entry name" value="TENA_THI-4"/>
    <property type="match status" value="1"/>
</dbReference>
<organism evidence="2 3">
    <name type="scientific">Candidatus Paracaedimonas acanthamoebae</name>
    <dbReference type="NCBI Taxonomy" id="244581"/>
    <lineage>
        <taxon>Bacteria</taxon>
        <taxon>Pseudomonadati</taxon>
        <taxon>Pseudomonadota</taxon>
        <taxon>Alphaproteobacteria</taxon>
        <taxon>Holosporales</taxon>
        <taxon>Caedimonadaceae</taxon>
        <taxon>Candidatus Paracaedimonas</taxon>
    </lineage>
</organism>
<dbReference type="EMBL" id="JAFKGL010000011">
    <property type="protein sequence ID" value="MBN9412507.1"/>
    <property type="molecule type" value="Genomic_DNA"/>
</dbReference>
<evidence type="ECO:0000259" key="1">
    <source>
        <dbReference type="Pfam" id="PF03070"/>
    </source>
</evidence>
<feature type="domain" description="Thiaminase-2/PQQC" evidence="1">
    <location>
        <begin position="25"/>
        <end position="219"/>
    </location>
</feature>
<dbReference type="InterPro" id="IPR050967">
    <property type="entry name" value="Thiamine_Salvage_TenA"/>
</dbReference>
<sequence length="222" mass="25944">MDNSLNLKDLNSPFLNFVESPLQYLHKAVLKHPFYEQLINQDLKEGQFTSFLNQQEHVWRFLSEEMILLSKLNYPKCIHRILVQNAQLSLMTAGSLSIQLDKFKGNACNLTTACKEYIGFLKALTDKRLFFSIFAAILPRFWLATHLHKRCLKLNTHNHPYKQFIKHCITINAEQQTMKIIQSLDDLIQTISKAEQAEMQQIFMDAALHECELLNEAYKRKD</sequence>
<name>A0A8J7TTS9_9PROT</name>
<accession>A0A8J7TTS9</accession>
<dbReference type="AlphaFoldDB" id="A0A8J7TTS9"/>
<comment type="caution">
    <text evidence="2">The sequence shown here is derived from an EMBL/GenBank/DDBJ whole genome shotgun (WGS) entry which is preliminary data.</text>
</comment>
<dbReference type="GO" id="GO:0005829">
    <property type="term" value="C:cytosol"/>
    <property type="evidence" value="ECO:0007669"/>
    <property type="project" value="TreeGrafter"/>
</dbReference>
<reference evidence="2" key="1">
    <citation type="submission" date="2021-02" db="EMBL/GenBank/DDBJ databases">
        <title>Thiocyanate and organic carbon inputs drive convergent selection for specific autotrophic Afipia and Thiobacillus strains within complex microbiomes.</title>
        <authorList>
            <person name="Huddy R.J."/>
            <person name="Sachdeva R."/>
            <person name="Kadzinga F."/>
            <person name="Kantor R.S."/>
            <person name="Harrison S.T.L."/>
            <person name="Banfield J.F."/>
        </authorList>
    </citation>
    <scope>NUCLEOTIDE SEQUENCE</scope>
    <source>
        <strain evidence="2">SCN18_10_11_15_R4_P_38_20</strain>
    </source>
</reference>
<dbReference type="InterPro" id="IPR016084">
    <property type="entry name" value="Haem_Oase-like_multi-hlx"/>
</dbReference>
<gene>
    <name evidence="2" type="ORF">J0H12_01075</name>
</gene>
<dbReference type="InterPro" id="IPR004305">
    <property type="entry name" value="Thiaminase-2/PQQC"/>
</dbReference>